<comment type="caution">
    <text evidence="2">The sequence shown here is derived from an EMBL/GenBank/DDBJ whole genome shotgun (WGS) entry which is preliminary data.</text>
</comment>
<sequence>MARFSVFLFFVLGALMFRPAPAQAASPCQGKPVQSGGFVRGPVLEILDARTVCVARTPGDWVPITLIQPAQSRPALMAAAFGKTATCVVGQDGRAECVIEGTSLGVLLRQPALQKTALNWR</sequence>
<reference evidence="2 3" key="1">
    <citation type="submission" date="2023-07" db="EMBL/GenBank/DDBJ databases">
        <title>Genomic Encyclopedia of Type Strains, Phase IV (KMG-IV): sequencing the most valuable type-strain genomes for metagenomic binning, comparative biology and taxonomic classification.</title>
        <authorList>
            <person name="Goeker M."/>
        </authorList>
    </citation>
    <scope>NUCLEOTIDE SEQUENCE [LARGE SCALE GENOMIC DNA]</scope>
    <source>
        <strain evidence="2 3">DSM 18695</strain>
    </source>
</reference>
<evidence type="ECO:0000256" key="1">
    <source>
        <dbReference type="SAM" id="SignalP"/>
    </source>
</evidence>
<dbReference type="Proteomes" id="UP001228905">
    <property type="component" value="Unassembled WGS sequence"/>
</dbReference>
<gene>
    <name evidence="2" type="ORF">QO010_002134</name>
</gene>
<accession>A0ABU0IT64</accession>
<feature type="signal peptide" evidence="1">
    <location>
        <begin position="1"/>
        <end position="24"/>
    </location>
</feature>
<organism evidence="2 3">
    <name type="scientific">Caulobacter ginsengisoli</name>
    <dbReference type="NCBI Taxonomy" id="400775"/>
    <lineage>
        <taxon>Bacteria</taxon>
        <taxon>Pseudomonadati</taxon>
        <taxon>Pseudomonadota</taxon>
        <taxon>Alphaproteobacteria</taxon>
        <taxon>Caulobacterales</taxon>
        <taxon>Caulobacteraceae</taxon>
        <taxon>Caulobacter</taxon>
    </lineage>
</organism>
<evidence type="ECO:0000313" key="2">
    <source>
        <dbReference type="EMBL" id="MDQ0464353.1"/>
    </source>
</evidence>
<keyword evidence="1" id="KW-0732">Signal</keyword>
<dbReference type="RefSeq" id="WP_307348961.1">
    <property type="nucleotide sequence ID" value="NZ_JAUSVS010000003.1"/>
</dbReference>
<keyword evidence="3" id="KW-1185">Reference proteome</keyword>
<name>A0ABU0IT64_9CAUL</name>
<evidence type="ECO:0000313" key="3">
    <source>
        <dbReference type="Proteomes" id="UP001228905"/>
    </source>
</evidence>
<protein>
    <recommendedName>
        <fullName evidence="4">Nuclease</fullName>
    </recommendedName>
</protein>
<proteinExistence type="predicted"/>
<dbReference type="EMBL" id="JAUSVS010000003">
    <property type="protein sequence ID" value="MDQ0464353.1"/>
    <property type="molecule type" value="Genomic_DNA"/>
</dbReference>
<feature type="chain" id="PRO_5046313951" description="Nuclease" evidence="1">
    <location>
        <begin position="25"/>
        <end position="121"/>
    </location>
</feature>
<evidence type="ECO:0008006" key="4">
    <source>
        <dbReference type="Google" id="ProtNLM"/>
    </source>
</evidence>